<name>A0A3B0TRV0_9ZZZZ</name>
<proteinExistence type="predicted"/>
<evidence type="ECO:0000313" key="1">
    <source>
        <dbReference type="EMBL" id="VAW16147.1"/>
    </source>
</evidence>
<protein>
    <submittedName>
        <fullName evidence="1">Uncharacterized protein</fullName>
    </submittedName>
</protein>
<gene>
    <name evidence="1" type="ORF">MNBD_ALPHA11-2048</name>
</gene>
<reference evidence="1" key="1">
    <citation type="submission" date="2018-06" db="EMBL/GenBank/DDBJ databases">
        <authorList>
            <person name="Zhirakovskaya E."/>
        </authorList>
    </citation>
    <scope>NUCLEOTIDE SEQUENCE</scope>
</reference>
<organism evidence="1">
    <name type="scientific">hydrothermal vent metagenome</name>
    <dbReference type="NCBI Taxonomy" id="652676"/>
    <lineage>
        <taxon>unclassified sequences</taxon>
        <taxon>metagenomes</taxon>
        <taxon>ecological metagenomes</taxon>
    </lineage>
</organism>
<accession>A0A3B0TRV0</accession>
<dbReference type="EMBL" id="UOEQ01000090">
    <property type="protein sequence ID" value="VAW16147.1"/>
    <property type="molecule type" value="Genomic_DNA"/>
</dbReference>
<dbReference type="AlphaFoldDB" id="A0A3B0TRV0"/>
<sequence>MLRLSNQDARNLWLFSNGLASAPTGPLDVMELIRSLGFLQIDTVRNVTRAHHHILWS</sequence>
<feature type="non-terminal residue" evidence="1">
    <location>
        <position position="57"/>
    </location>
</feature>